<dbReference type="RefSeq" id="WP_380800350.1">
    <property type="nucleotide sequence ID" value="NZ_JBHUIV010000008.1"/>
</dbReference>
<evidence type="ECO:0000256" key="2">
    <source>
        <dbReference type="RuleBase" id="RU004508"/>
    </source>
</evidence>
<dbReference type="Pfam" id="PF01041">
    <property type="entry name" value="DegT_DnrJ_EryC1"/>
    <property type="match status" value="1"/>
</dbReference>
<reference evidence="4" key="1">
    <citation type="journal article" date="2019" name="Int. J. Syst. Evol. Microbiol.">
        <title>The Global Catalogue of Microorganisms (GCM) 10K type strain sequencing project: providing services to taxonomists for standard genome sequencing and annotation.</title>
        <authorList>
            <consortium name="The Broad Institute Genomics Platform"/>
            <consortium name="The Broad Institute Genome Sequencing Center for Infectious Disease"/>
            <person name="Wu L."/>
            <person name="Ma J."/>
        </authorList>
    </citation>
    <scope>NUCLEOTIDE SEQUENCE [LARGE SCALE GENOMIC DNA]</scope>
    <source>
        <strain evidence="4">KCTC 19812</strain>
    </source>
</reference>
<dbReference type="InterPro" id="IPR000653">
    <property type="entry name" value="DegT/StrS_aminotransferase"/>
</dbReference>
<proteinExistence type="inferred from homology"/>
<dbReference type="EMBL" id="JBHUIV010000008">
    <property type="protein sequence ID" value="MFD2200571.1"/>
    <property type="molecule type" value="Genomic_DNA"/>
</dbReference>
<dbReference type="CDD" id="cd00616">
    <property type="entry name" value="AHBA_syn"/>
    <property type="match status" value="1"/>
</dbReference>
<keyword evidence="3" id="KW-0032">Aminotransferase</keyword>
<evidence type="ECO:0000256" key="1">
    <source>
        <dbReference type="ARBA" id="ARBA00037999"/>
    </source>
</evidence>
<dbReference type="GO" id="GO:0008483">
    <property type="term" value="F:transaminase activity"/>
    <property type="evidence" value="ECO:0007669"/>
    <property type="project" value="UniProtKB-KW"/>
</dbReference>
<dbReference type="PANTHER" id="PTHR30244:SF34">
    <property type="entry name" value="DTDP-4-AMINO-4,6-DIDEOXYGALACTOSE TRANSAMINASE"/>
    <property type="match status" value="1"/>
</dbReference>
<keyword evidence="2" id="KW-0663">Pyridoxal phosphate</keyword>
<name>A0ABW5B5Y2_9BACT</name>
<keyword evidence="3" id="KW-0808">Transferase</keyword>
<gene>
    <name evidence="3" type="ORF">ACFSKV_03265</name>
</gene>
<dbReference type="Gene3D" id="3.40.640.10">
    <property type="entry name" value="Type I PLP-dependent aspartate aminotransferase-like (Major domain)"/>
    <property type="match status" value="1"/>
</dbReference>
<comment type="caution">
    <text evidence="3">The sequence shown here is derived from an EMBL/GenBank/DDBJ whole genome shotgun (WGS) entry which is preliminary data.</text>
</comment>
<dbReference type="InterPro" id="IPR015424">
    <property type="entry name" value="PyrdxlP-dep_Trfase"/>
</dbReference>
<dbReference type="Proteomes" id="UP001597414">
    <property type="component" value="Unassembled WGS sequence"/>
</dbReference>
<dbReference type="SUPFAM" id="SSF53383">
    <property type="entry name" value="PLP-dependent transferases"/>
    <property type="match status" value="1"/>
</dbReference>
<dbReference type="InterPro" id="IPR015421">
    <property type="entry name" value="PyrdxlP-dep_Trfase_major"/>
</dbReference>
<protein>
    <submittedName>
        <fullName evidence="3">DegT/DnrJ/EryC1/StrS family aminotransferase</fullName>
    </submittedName>
</protein>
<accession>A0ABW5B5Y2</accession>
<evidence type="ECO:0000313" key="4">
    <source>
        <dbReference type="Proteomes" id="UP001597414"/>
    </source>
</evidence>
<organism evidence="3 4">
    <name type="scientific">Shivajiella indica</name>
    <dbReference type="NCBI Taxonomy" id="872115"/>
    <lineage>
        <taxon>Bacteria</taxon>
        <taxon>Pseudomonadati</taxon>
        <taxon>Bacteroidota</taxon>
        <taxon>Cytophagia</taxon>
        <taxon>Cytophagales</taxon>
        <taxon>Cyclobacteriaceae</taxon>
        <taxon>Shivajiella</taxon>
    </lineage>
</organism>
<dbReference type="Gene3D" id="3.90.1150.10">
    <property type="entry name" value="Aspartate Aminotransferase, domain 1"/>
    <property type="match status" value="1"/>
</dbReference>
<dbReference type="InterPro" id="IPR015422">
    <property type="entry name" value="PyrdxlP-dep_Trfase_small"/>
</dbReference>
<keyword evidence="4" id="KW-1185">Reference proteome</keyword>
<sequence>MSQSPKIWLSSPHMGSNELRNVQDAFSSNWIAPLGPHVDGFEKDLQDFTGSKHAAALSSGTAAIHLALVILGVQPGDLVICQSMTFSASANPIAYLGAVPVFVDSEENTWNMCPKALEEAILACESGKVSGKKQKPSAIIPVHLYGMPAKMDEIMALAKKHEIPVVEDAAEALGASYKGKACGTFGDMGVLSFNGNKIITTSGGGALLSDTEWMIKKARFLATQARDEAPHYQHSHIGYNYRMSNVLAGIGRGQMEVLPERVAMRRKNFEYYKEALGDLSGISFLKEPEGFYSNRWLTCILVDSKQTRGITREHIREYLLKDNIESRPLWKPMHLQPVFAKAPYFGGKVAEELFENGLCLPSGSNLGEEDLERVVKRVREAVLVG</sequence>
<comment type="similarity">
    <text evidence="1 2">Belongs to the DegT/DnrJ/EryC1 family.</text>
</comment>
<dbReference type="PANTHER" id="PTHR30244">
    <property type="entry name" value="TRANSAMINASE"/>
    <property type="match status" value="1"/>
</dbReference>
<evidence type="ECO:0000313" key="3">
    <source>
        <dbReference type="EMBL" id="MFD2200571.1"/>
    </source>
</evidence>
<dbReference type="PIRSF" id="PIRSF000390">
    <property type="entry name" value="PLP_StrS"/>
    <property type="match status" value="1"/>
</dbReference>